<accession>A0AAD1VN13</accession>
<sequence length="188" mass="21592">MDISKALHKVQGTYEQLKTVVRDFDSIQISATSENLCSQLANFALQWERLKTSPLEEYRIIEDIHIEDQESNLADTELMNMSCKACKNCAVCCYQILQLYNLLTDAYNVIGVAYKFLLTLSFTQVACERSFSTLNFIKTRLRSSLSQEHLSSLMLMATEKDILMNLDFDDIIDRVSKTNELLRNLLNP</sequence>
<organism evidence="2 3">
    <name type="scientific">Pelobates cultripes</name>
    <name type="common">Western spadefoot toad</name>
    <dbReference type="NCBI Taxonomy" id="61616"/>
    <lineage>
        <taxon>Eukaryota</taxon>
        <taxon>Metazoa</taxon>
        <taxon>Chordata</taxon>
        <taxon>Craniata</taxon>
        <taxon>Vertebrata</taxon>
        <taxon>Euteleostomi</taxon>
        <taxon>Amphibia</taxon>
        <taxon>Batrachia</taxon>
        <taxon>Anura</taxon>
        <taxon>Pelobatoidea</taxon>
        <taxon>Pelobatidae</taxon>
        <taxon>Pelobates</taxon>
    </lineage>
</organism>
<dbReference type="PANTHER" id="PTHR45749:SF21">
    <property type="entry name" value="DUF4371 DOMAIN-CONTAINING PROTEIN"/>
    <property type="match status" value="1"/>
</dbReference>
<evidence type="ECO:0000313" key="2">
    <source>
        <dbReference type="EMBL" id="CAH2220844.1"/>
    </source>
</evidence>
<protein>
    <submittedName>
        <fullName evidence="2">Zinc finger MYM-type 1-like</fullName>
    </submittedName>
</protein>
<proteinExistence type="predicted"/>
<dbReference type="SUPFAM" id="SSF53098">
    <property type="entry name" value="Ribonuclease H-like"/>
    <property type="match status" value="1"/>
</dbReference>
<reference evidence="2" key="1">
    <citation type="submission" date="2022-03" db="EMBL/GenBank/DDBJ databases">
        <authorList>
            <person name="Alioto T."/>
            <person name="Alioto T."/>
            <person name="Gomez Garrido J."/>
        </authorList>
    </citation>
    <scope>NUCLEOTIDE SEQUENCE</scope>
</reference>
<keyword evidence="3" id="KW-1185">Reference proteome</keyword>
<evidence type="ECO:0000313" key="3">
    <source>
        <dbReference type="Proteomes" id="UP001295444"/>
    </source>
</evidence>
<feature type="domain" description="HAT C-terminal dimerisation" evidence="1">
    <location>
        <begin position="113"/>
        <end position="161"/>
    </location>
</feature>
<dbReference type="InterPro" id="IPR008906">
    <property type="entry name" value="HATC_C_dom"/>
</dbReference>
<dbReference type="EMBL" id="OW240912">
    <property type="protein sequence ID" value="CAH2220844.1"/>
    <property type="molecule type" value="Genomic_DNA"/>
</dbReference>
<dbReference type="PANTHER" id="PTHR45749">
    <property type="match status" value="1"/>
</dbReference>
<name>A0AAD1VN13_PELCU</name>
<dbReference type="Pfam" id="PF05699">
    <property type="entry name" value="Dimer_Tnp_hAT"/>
    <property type="match status" value="1"/>
</dbReference>
<dbReference type="InterPro" id="IPR012337">
    <property type="entry name" value="RNaseH-like_sf"/>
</dbReference>
<gene>
    <name evidence="2" type="ORF">PECUL_23A050645</name>
</gene>
<dbReference type="AlphaFoldDB" id="A0AAD1VN13"/>
<dbReference type="GO" id="GO:0046983">
    <property type="term" value="F:protein dimerization activity"/>
    <property type="evidence" value="ECO:0007669"/>
    <property type="project" value="InterPro"/>
</dbReference>
<dbReference type="Proteomes" id="UP001295444">
    <property type="component" value="Chromosome 01"/>
</dbReference>
<evidence type="ECO:0000259" key="1">
    <source>
        <dbReference type="Pfam" id="PF05699"/>
    </source>
</evidence>